<comment type="subcellular location">
    <subcellularLocation>
        <location evidence="1">Nucleus</location>
        <location evidence="1">Nucleolus</location>
    </subcellularLocation>
</comment>
<keyword evidence="8" id="KW-1185">Reference proteome</keyword>
<feature type="compositionally biased region" description="Basic and acidic residues" evidence="6">
    <location>
        <begin position="64"/>
        <end position="74"/>
    </location>
</feature>
<dbReference type="EMBL" id="JBHFEH010000023">
    <property type="protein sequence ID" value="KAL2053041.1"/>
    <property type="molecule type" value="Genomic_DNA"/>
</dbReference>
<accession>A0ABR4B859</accession>
<keyword evidence="3" id="KW-0690">Ribosome biogenesis</keyword>
<feature type="compositionally biased region" description="Acidic residues" evidence="6">
    <location>
        <begin position="104"/>
        <end position="114"/>
    </location>
</feature>
<proteinExistence type="inferred from homology"/>
<evidence type="ECO:0000256" key="5">
    <source>
        <dbReference type="ARBA" id="ARBA00023242"/>
    </source>
</evidence>
<evidence type="ECO:0000313" key="8">
    <source>
        <dbReference type="Proteomes" id="UP001590951"/>
    </source>
</evidence>
<keyword evidence="4" id="KW-0175">Coiled coil</keyword>
<organism evidence="7 8">
    <name type="scientific">Lepraria finkii</name>
    <dbReference type="NCBI Taxonomy" id="1340010"/>
    <lineage>
        <taxon>Eukaryota</taxon>
        <taxon>Fungi</taxon>
        <taxon>Dikarya</taxon>
        <taxon>Ascomycota</taxon>
        <taxon>Pezizomycotina</taxon>
        <taxon>Lecanoromycetes</taxon>
        <taxon>OSLEUM clade</taxon>
        <taxon>Lecanoromycetidae</taxon>
        <taxon>Lecanorales</taxon>
        <taxon>Lecanorineae</taxon>
        <taxon>Stereocaulaceae</taxon>
        <taxon>Lepraria</taxon>
    </lineage>
</organism>
<comment type="caution">
    <text evidence="7">The sequence shown here is derived from an EMBL/GenBank/DDBJ whole genome shotgun (WGS) entry which is preliminary data.</text>
</comment>
<evidence type="ECO:0000256" key="4">
    <source>
        <dbReference type="ARBA" id="ARBA00023054"/>
    </source>
</evidence>
<gene>
    <name evidence="7" type="ORF">ABVK25_006678</name>
</gene>
<evidence type="ECO:0000256" key="2">
    <source>
        <dbReference type="ARBA" id="ARBA00007336"/>
    </source>
</evidence>
<feature type="region of interest" description="Disordered" evidence="6">
    <location>
        <begin position="1"/>
        <end position="115"/>
    </location>
</feature>
<evidence type="ECO:0000256" key="3">
    <source>
        <dbReference type="ARBA" id="ARBA00022517"/>
    </source>
</evidence>
<comment type="similarity">
    <text evidence="2">Belongs to the EBP2 family.</text>
</comment>
<feature type="compositionally biased region" description="Basic and acidic residues" evidence="6">
    <location>
        <begin position="11"/>
        <end position="24"/>
    </location>
</feature>
<dbReference type="Pfam" id="PF05890">
    <property type="entry name" value="Ebp2"/>
    <property type="match status" value="1"/>
</dbReference>
<sequence length="224" mass="24659">MAKSKLVAALDAHRGRDYRLEKQKKLQKQAAKRKKSKAPESNSEGKENVRADTNGSLSMPEAESDGRESAESKAAESTAIDTSRLMDSESDSDSSLGDQNAEVSDFEAAEDEEGIPLSDIESLASEEKADILPHQRLTINNTIALLKAHKSITLHYSSLPFSAHQSLTTSAPVEIKDVNDDLTRELAFYKQCLDAANEGRAMLEKEGVPFSRPNDYFAEMVKKR</sequence>
<dbReference type="Proteomes" id="UP001590951">
    <property type="component" value="Unassembled WGS sequence"/>
</dbReference>
<keyword evidence="5" id="KW-0539">Nucleus</keyword>
<dbReference type="InterPro" id="IPR008610">
    <property type="entry name" value="Ebp2"/>
</dbReference>
<evidence type="ECO:0000313" key="7">
    <source>
        <dbReference type="EMBL" id="KAL2053041.1"/>
    </source>
</evidence>
<feature type="compositionally biased region" description="Basic residues" evidence="6">
    <location>
        <begin position="25"/>
        <end position="36"/>
    </location>
</feature>
<dbReference type="PANTHER" id="PTHR13028:SF0">
    <property type="entry name" value="RRNA-PROCESSING PROTEIN EBP2-RELATED"/>
    <property type="match status" value="1"/>
</dbReference>
<evidence type="ECO:0000256" key="6">
    <source>
        <dbReference type="SAM" id="MobiDB-lite"/>
    </source>
</evidence>
<name>A0ABR4B859_9LECA</name>
<dbReference type="PANTHER" id="PTHR13028">
    <property type="entry name" value="RRNA PROCESSING PROTEIN EBNA1-BINDING PROTEIN-RELATED"/>
    <property type="match status" value="1"/>
</dbReference>
<protein>
    <submittedName>
        <fullName evidence="7">Uncharacterized protein</fullName>
    </submittedName>
</protein>
<reference evidence="7 8" key="1">
    <citation type="submission" date="2024-09" db="EMBL/GenBank/DDBJ databases">
        <title>Rethinking Asexuality: The Enigmatic Case of Functional Sexual Genes in Lepraria (Stereocaulaceae).</title>
        <authorList>
            <person name="Doellman M."/>
            <person name="Sun Y."/>
            <person name="Barcenas-Pena A."/>
            <person name="Lumbsch H.T."/>
            <person name="Grewe F."/>
        </authorList>
    </citation>
    <scope>NUCLEOTIDE SEQUENCE [LARGE SCALE GENOMIC DNA]</scope>
    <source>
        <strain evidence="7 8">Grewe 0041</strain>
    </source>
</reference>
<evidence type="ECO:0000256" key="1">
    <source>
        <dbReference type="ARBA" id="ARBA00004604"/>
    </source>
</evidence>